<comment type="caution">
    <text evidence="2">The sequence shown here is derived from an EMBL/GenBank/DDBJ whole genome shotgun (WGS) entry which is preliminary data.</text>
</comment>
<feature type="compositionally biased region" description="Polar residues" evidence="1">
    <location>
        <begin position="48"/>
        <end position="67"/>
    </location>
</feature>
<feature type="region of interest" description="Disordered" evidence="1">
    <location>
        <begin position="642"/>
        <end position="716"/>
    </location>
</feature>
<evidence type="ECO:0000256" key="1">
    <source>
        <dbReference type="SAM" id="MobiDB-lite"/>
    </source>
</evidence>
<feature type="compositionally biased region" description="Basic and acidic residues" evidence="1">
    <location>
        <begin position="188"/>
        <end position="204"/>
    </location>
</feature>
<proteinExistence type="predicted"/>
<protein>
    <submittedName>
        <fullName evidence="2">Uncharacterized protein</fullName>
    </submittedName>
</protein>
<feature type="region of interest" description="Disordered" evidence="1">
    <location>
        <begin position="503"/>
        <end position="543"/>
    </location>
</feature>
<evidence type="ECO:0000313" key="2">
    <source>
        <dbReference type="EMBL" id="TYJ52198.1"/>
    </source>
</evidence>
<feature type="compositionally biased region" description="Polar residues" evidence="1">
    <location>
        <begin position="1"/>
        <end position="29"/>
    </location>
</feature>
<feature type="compositionally biased region" description="Basic residues" evidence="1">
    <location>
        <begin position="178"/>
        <end position="187"/>
    </location>
</feature>
<accession>A0A5D3ANF1</accession>
<dbReference type="Proteomes" id="UP000322245">
    <property type="component" value="Unassembled WGS sequence"/>
</dbReference>
<feature type="region of interest" description="Disordered" evidence="1">
    <location>
        <begin position="1"/>
        <end position="428"/>
    </location>
</feature>
<feature type="region of interest" description="Disordered" evidence="1">
    <location>
        <begin position="738"/>
        <end position="761"/>
    </location>
</feature>
<reference evidence="2 3" key="1">
    <citation type="submission" date="2017-05" db="EMBL/GenBank/DDBJ databases">
        <title>The Genome Sequence of Tsuchiyaea wingfieldii DSM 27421.</title>
        <authorList>
            <person name="Cuomo C."/>
            <person name="Passer A."/>
            <person name="Billmyre B."/>
            <person name="Heitman J."/>
        </authorList>
    </citation>
    <scope>NUCLEOTIDE SEQUENCE [LARGE SCALE GENOMIC DNA]</scope>
    <source>
        <strain evidence="2 3">DSM 27421</strain>
    </source>
</reference>
<gene>
    <name evidence="2" type="ORF">B9479_007213</name>
</gene>
<feature type="compositionally biased region" description="Basic and acidic residues" evidence="1">
    <location>
        <begin position="397"/>
        <end position="410"/>
    </location>
</feature>
<feature type="compositionally biased region" description="Basic residues" evidence="1">
    <location>
        <begin position="132"/>
        <end position="142"/>
    </location>
</feature>
<name>A0A5D3ANF1_9TREE</name>
<sequence>MHSPYKNNGYSALYTSGLFASNPNRSPNKSPTKRRLPPTTPRRHRSSILPSTPSNPSPQKYKSSGGEQSVERSFEGVMKTLRRMGISTPGKGEAVNQSRWSAWSSEEENEPQQEEGEGFWKGRKSSDTTRSTRSKLSFRARKGVPQAWSGNEPALAYEEEEGRKSSDGRSVKSSRSMRSVKSKRERGRKSEDVERPAFDEERVPDVPALPKAMEAPRTPGKKAKLMSGLVRRLGLTPRKKGSSMAPSETMVTPFDPSQAPPLPLPCTPRTQIRPESNLPPPPGIRDDLPLPRKTSLSTLRSALTKKGSATTLRSVRSNHTTNTARESNFGASCTSLAGFEMDLDAPPLPPGLPRPREWGSPRTPRRGGGDGKRTPKSSIGQPKLKEETSPSAFLEQLPRRAPETPKRDEFGGGEGTPGLVGGDGDVVMGEDVTDESLETTAIFTPPAPGPAPDFTKKHPFASSLRSTAIRSASPLGNESPYSPFSLNSFSPAQSSTPLTAKAFAQGKDRKPSRLGSLLPALGPAPAAVGHGSKPVRTLRSKKSTDALSVSGASVLGMRDVNAMGLPVPPRSATSLGTYSSFDGASTGKKESNKLMKKSKAPAGVVVGQTRVSLGSKVVGLDVDECFGERKNPFESVRFPTPVPSLAAGSGDDSPPPSYQFPAPPTSLPAPASTAFAPEAREDEEMLDKSRTSFNDDDTPATAAAMGGGEAGMSFDDGSFYTSEEPSYVEPLPFTFPCPRPTHTPQLSAFPPPSSPCTQNKHIPTPSADSLLSLQSLATSESFGSALTHDTGVTAQTARTRGGGVDSWELERYLQGAEREEERGRGGGVGVGGGRGGYF</sequence>
<feature type="compositionally biased region" description="Low complexity" evidence="1">
    <location>
        <begin position="513"/>
        <end position="527"/>
    </location>
</feature>
<feature type="compositionally biased region" description="Gly residues" evidence="1">
    <location>
        <begin position="412"/>
        <end position="424"/>
    </location>
</feature>
<feature type="compositionally biased region" description="Acidic residues" evidence="1">
    <location>
        <begin position="105"/>
        <end position="117"/>
    </location>
</feature>
<feature type="compositionally biased region" description="Basic and acidic residues" evidence="1">
    <location>
        <begin position="118"/>
        <end position="127"/>
    </location>
</feature>
<feature type="compositionally biased region" description="Pro residues" evidence="1">
    <location>
        <begin position="653"/>
        <end position="667"/>
    </location>
</feature>
<feature type="compositionally biased region" description="Basic and acidic residues" evidence="1">
    <location>
        <begin position="161"/>
        <end position="170"/>
    </location>
</feature>
<feature type="compositionally biased region" description="Gly residues" evidence="1">
    <location>
        <begin position="825"/>
        <end position="838"/>
    </location>
</feature>
<feature type="compositionally biased region" description="Low complexity" evidence="1">
    <location>
        <begin position="668"/>
        <end position="677"/>
    </location>
</feature>
<dbReference type="AlphaFoldDB" id="A0A5D3ANF1"/>
<feature type="compositionally biased region" description="Polar residues" evidence="1">
    <location>
        <begin position="95"/>
        <end position="104"/>
    </location>
</feature>
<evidence type="ECO:0000313" key="3">
    <source>
        <dbReference type="Proteomes" id="UP000322245"/>
    </source>
</evidence>
<dbReference type="EMBL" id="NIDF01000150">
    <property type="protein sequence ID" value="TYJ52198.1"/>
    <property type="molecule type" value="Genomic_DNA"/>
</dbReference>
<feature type="compositionally biased region" description="Polar residues" evidence="1">
    <location>
        <begin position="294"/>
        <end position="335"/>
    </location>
</feature>
<feature type="compositionally biased region" description="Basic residues" evidence="1">
    <location>
        <begin position="31"/>
        <end position="46"/>
    </location>
</feature>
<keyword evidence="3" id="KW-1185">Reference proteome</keyword>
<organism evidence="2 3">
    <name type="scientific">Cryptococcus floricola</name>
    <dbReference type="NCBI Taxonomy" id="2591691"/>
    <lineage>
        <taxon>Eukaryota</taxon>
        <taxon>Fungi</taxon>
        <taxon>Dikarya</taxon>
        <taxon>Basidiomycota</taxon>
        <taxon>Agaricomycotina</taxon>
        <taxon>Tremellomycetes</taxon>
        <taxon>Tremellales</taxon>
        <taxon>Cryptococcaceae</taxon>
        <taxon>Cryptococcus</taxon>
    </lineage>
</organism>
<feature type="region of interest" description="Disordered" evidence="1">
    <location>
        <begin position="816"/>
        <end position="838"/>
    </location>
</feature>